<reference evidence="4" key="1">
    <citation type="submission" date="2015-08" db="EMBL/GenBank/DDBJ databases">
        <authorList>
            <person name="Babu N.S."/>
            <person name="Beckwith C.J."/>
            <person name="Beseler K.G."/>
            <person name="Brison A."/>
            <person name="Carone J.V."/>
            <person name="Caskin T.P."/>
            <person name="Diamond M."/>
            <person name="Durham M.E."/>
            <person name="Foxe J.M."/>
            <person name="Go M."/>
            <person name="Henderson B.A."/>
            <person name="Jones I.B."/>
            <person name="McGettigan J.A."/>
            <person name="Micheletti S.J."/>
            <person name="Nasrallah M.E."/>
            <person name="Ortiz D."/>
            <person name="Piller C.R."/>
            <person name="Privatt S.R."/>
            <person name="Schneider S.L."/>
            <person name="Sharp S."/>
            <person name="Smith T.C."/>
            <person name="Stanton J.D."/>
            <person name="Ullery H.E."/>
            <person name="Wilson R.J."/>
            <person name="Serrano M.G."/>
            <person name="Buck G."/>
            <person name="Lee V."/>
            <person name="Wang Y."/>
            <person name="Carvalho R."/>
            <person name="Voegtly L."/>
            <person name="Shi R."/>
            <person name="Duckworth R."/>
            <person name="Johnson A."/>
            <person name="Loviza R."/>
            <person name="Walstead R."/>
            <person name="Shah Z."/>
            <person name="Kiflezghi M."/>
            <person name="Wade K."/>
            <person name="Ball S.L."/>
            <person name="Bradley K.W."/>
            <person name="Asai D.J."/>
            <person name="Bowman C.A."/>
            <person name="Russell D.A."/>
            <person name="Pope W.H."/>
            <person name="Jacobs-Sera D."/>
            <person name="Hendrix R.W."/>
            <person name="Hatfull G.F."/>
        </authorList>
    </citation>
    <scope>NUCLEOTIDE SEQUENCE</scope>
</reference>
<proteinExistence type="predicted"/>
<sequence length="363" mass="38346">MPDPLRAGIIGRGFMGQVHAHAVRVAGGRLTTIAATSFSSAKQGAVELGAMRPASSPEDLIASPDVDVVHICTPNDSHSSLAAAALDAGKHVICEKPLATGLPDAESLLARAVTSGLVTAVPFVYRSYAPVREARARIASGEAGRVHSLHGHYLQDWMADPTRTNWRVDAGTGGPSRAFADIGVHWCDLVEFVTGQQIVRLVANTGTIWPTRGPAGDERPVTTEDLVSLLFETDQGAQGTLTVSQASLGRKNQLAFSIDGTKASYQFDQESPDRLTVGSEAMTSVLARGPSFRAAAQRYVNLPPGHPQGYQDAFNAFVADVYESIGGQPVEGLPTFDAGVRAARLSAAVLESSAQRRWVEVPG</sequence>
<dbReference type="GO" id="GO:0000166">
    <property type="term" value="F:nucleotide binding"/>
    <property type="evidence" value="ECO:0007669"/>
    <property type="project" value="InterPro"/>
</dbReference>
<dbReference type="Pfam" id="PF22725">
    <property type="entry name" value="GFO_IDH_MocA_C3"/>
    <property type="match status" value="1"/>
</dbReference>
<dbReference type="Pfam" id="PF01408">
    <property type="entry name" value="GFO_IDH_MocA"/>
    <property type="match status" value="1"/>
</dbReference>
<dbReference type="InterPro" id="IPR036291">
    <property type="entry name" value="NAD(P)-bd_dom_sf"/>
</dbReference>
<organism evidence="4">
    <name type="scientific">metagenome</name>
    <dbReference type="NCBI Taxonomy" id="256318"/>
    <lineage>
        <taxon>unclassified sequences</taxon>
        <taxon>metagenomes</taxon>
    </lineage>
</organism>
<dbReference type="PANTHER" id="PTHR43818">
    <property type="entry name" value="BCDNA.GH03377"/>
    <property type="match status" value="1"/>
</dbReference>
<accession>A0A2P2C413</accession>
<feature type="domain" description="GFO/IDH/MocA-like oxidoreductase" evidence="3">
    <location>
        <begin position="131"/>
        <end position="265"/>
    </location>
</feature>
<evidence type="ECO:0000259" key="2">
    <source>
        <dbReference type="Pfam" id="PF01408"/>
    </source>
</evidence>
<evidence type="ECO:0000313" key="4">
    <source>
        <dbReference type="EMBL" id="CUR56743.1"/>
    </source>
</evidence>
<evidence type="ECO:0000256" key="1">
    <source>
        <dbReference type="ARBA" id="ARBA00023002"/>
    </source>
</evidence>
<evidence type="ECO:0000259" key="3">
    <source>
        <dbReference type="Pfam" id="PF22725"/>
    </source>
</evidence>
<dbReference type="AlphaFoldDB" id="A0A2P2C413"/>
<gene>
    <name evidence="4" type="ORF">NOCA2360035</name>
</gene>
<dbReference type="EMBL" id="CZKA01000030">
    <property type="protein sequence ID" value="CUR56743.1"/>
    <property type="molecule type" value="Genomic_DNA"/>
</dbReference>
<dbReference type="Gene3D" id="3.40.50.720">
    <property type="entry name" value="NAD(P)-binding Rossmann-like Domain"/>
    <property type="match status" value="1"/>
</dbReference>
<feature type="domain" description="Gfo/Idh/MocA-like oxidoreductase N-terminal" evidence="2">
    <location>
        <begin position="5"/>
        <end position="121"/>
    </location>
</feature>
<dbReference type="InterPro" id="IPR050463">
    <property type="entry name" value="Gfo/Idh/MocA_oxidrdct_glycsds"/>
</dbReference>
<dbReference type="GO" id="GO:0016491">
    <property type="term" value="F:oxidoreductase activity"/>
    <property type="evidence" value="ECO:0007669"/>
    <property type="project" value="UniProtKB-KW"/>
</dbReference>
<dbReference type="InterPro" id="IPR055170">
    <property type="entry name" value="GFO_IDH_MocA-like_dom"/>
</dbReference>
<protein>
    <submittedName>
        <fullName evidence="4">Oxidoreductase domain protein</fullName>
    </submittedName>
</protein>
<dbReference type="SUPFAM" id="SSF51735">
    <property type="entry name" value="NAD(P)-binding Rossmann-fold domains"/>
    <property type="match status" value="1"/>
</dbReference>
<dbReference type="SUPFAM" id="SSF55347">
    <property type="entry name" value="Glyceraldehyde-3-phosphate dehydrogenase-like, C-terminal domain"/>
    <property type="match status" value="1"/>
</dbReference>
<keyword evidence="1" id="KW-0560">Oxidoreductase</keyword>
<dbReference type="InterPro" id="IPR000683">
    <property type="entry name" value="Gfo/Idh/MocA-like_OxRdtase_N"/>
</dbReference>
<name>A0A2P2C413_9ZZZZ</name>
<dbReference type="Gene3D" id="3.30.360.10">
    <property type="entry name" value="Dihydrodipicolinate Reductase, domain 2"/>
    <property type="match status" value="1"/>
</dbReference>
<dbReference type="PANTHER" id="PTHR43818:SF11">
    <property type="entry name" value="BCDNA.GH03377"/>
    <property type="match status" value="1"/>
</dbReference>